<dbReference type="InterPro" id="IPR015943">
    <property type="entry name" value="WD40/YVTN_repeat-like_dom_sf"/>
</dbReference>
<dbReference type="OrthoDB" id="9812332at2"/>
<sequence length="1532" mass="169474">MVHVNSTPSVAVPQYQEAIQSSSTNGTSTPASSAAPHVNSKDTLHAHEASHSLLRSISDRKISFLQAGGVSLSPKDIIQDSFESPNGTPYLLLKNSQKGCDILKATSNDGLKYTLSHVATVNADTKKFVMQPNGSVLTYSGGNSLHIFSSDNPEQETGSIRLPEKINSIASMSLDRENNLWVSDKSGKIYHYDDSKNDWTNVPSGGNNFDSNSKCTANGKVAFLNKNGVWKEYIPSRHQWKPVNVSIQHSGFKEAMQAKGALDVAVSGDANYAILKNDKVEIVASGDKKTIPFSHTASPKQIAIDNKGRLWVLCNDGQAFFKNPKDEKWSELPQSEKYSELHMMIKGKAAFKTTRDRWFTHPKTKSKMKEVATDELVQKNSDKNIFSLNKRRRLVFTNTHIFKGHFPHTERMQSKDGRNPLTRFLFGKYLAPAKQDGYIEEQHSAKKLSSRVVKEKTQKNVVAAYKTIQKDLEQLFTTKDQPFLIQKGLLRGAGHALNTVHALNKDSEATCRLLLKENGLLDEDGNIKPLDTSSVNEASSKDKISQLWRNQLKLRYSSFEMEQNIAAPENVSERVVDALKVLLASGVQVSKKDNTSALVARLFANQKAICTIAQQAVKQQKSLTSYLAEHKDLSQEQITSLATTRSELIDSATRDIMFAHNKSSLVVGTNSIVQGVQGRDRVAHAASYWSKVFSSEDMIKTRGRFAHGLNTNYRSFREAAKDIVYNLEPGSSITFGTSREHKVGTFFVINAIGTSISGVAVGVCPEAYGSHMHGNSVTVTKEESGLRFSFASEKNNGAHGVLWAGAAVGVAVPGVNLGAGAAIGAEIHYDQTISNQTYSSDFFFPHEASTSSWKVLDKFLGGELTMQSLEKLSNESTSDNSTHEVESLEFGAAAVLKAGIQNVRLGLTPAIFTEITSHEDVKHNIVDASGAHHRTENIHKDHYFSQTNLGIGFRTPDIGVPGYISPTDSFSAGDTAMKPALGVSYALKTKRLEDVSYTFDEISQKPTDAKCNVNLDTMKIIKRRRLKELAKEISGGDQKGYKQTKELLEKFLRHRDPIIITYGLSDIGKKKLENFDPKVHTNISKYFEKLFHEKENRQVLSVSQNRHKSFGNTLGFNALVYDYSRTDSFGISSPLGKVEFYLDKDINIEPRCSGPLFESSNVKFSPPPKSEEVFRLVGKPIADSLTSYTPPTDPNIEKSVSMHSEYENIHNTYNKLLDDHTNMLMAENVSPQSIEHFEQEMADAFYSQDESLFVQKMNNATSLLPQELTSSSVFTESFLNLYGQSREVMGHITELENQPPQNRQELTFLNGKVVVDGHYVPLKILNEALSRSPYANNIRQAIRGQASATMNVAELFTQDELKKISTSPNVPQDATPLPEQNSLHSLNSLPDILVSFLPEELEQQNLTATQQYILEDYFPGQTAGVAYDKARSVSEIFSNIDVYPAPAYNLAASLLASTLVKQGLPSETAQQLENNFRNALGSTDHDNFNKCVAEVIDVIPSASKELDMNPDVDGLISIMRHAIDSPQKVAAV</sequence>
<reference evidence="3" key="1">
    <citation type="submission" date="2016-11" db="EMBL/GenBank/DDBJ databases">
        <authorList>
            <person name="Varghese N."/>
            <person name="Submissions S."/>
        </authorList>
    </citation>
    <scope>NUCLEOTIDE SEQUENCE [LARGE SCALE GENOMIC DNA]</scope>
    <source>
        <strain evidence="3">DSM 17456</strain>
    </source>
</reference>
<evidence type="ECO:0000256" key="1">
    <source>
        <dbReference type="SAM" id="MobiDB-lite"/>
    </source>
</evidence>
<proteinExistence type="predicted"/>
<evidence type="ECO:0000313" key="2">
    <source>
        <dbReference type="EMBL" id="SIO28861.1"/>
    </source>
</evidence>
<organism evidence="2 3">
    <name type="scientific">Halodesulfovibrio marinisediminis DSM 17456</name>
    <dbReference type="NCBI Taxonomy" id="1121457"/>
    <lineage>
        <taxon>Bacteria</taxon>
        <taxon>Pseudomonadati</taxon>
        <taxon>Thermodesulfobacteriota</taxon>
        <taxon>Desulfovibrionia</taxon>
        <taxon>Desulfovibrionales</taxon>
        <taxon>Desulfovibrionaceae</taxon>
        <taxon>Halodesulfovibrio</taxon>
    </lineage>
</organism>
<dbReference type="Proteomes" id="UP000184694">
    <property type="component" value="Unassembled WGS sequence"/>
</dbReference>
<feature type="compositionally biased region" description="Polar residues" evidence="1">
    <location>
        <begin position="18"/>
        <end position="32"/>
    </location>
</feature>
<dbReference type="RefSeq" id="WP_074217330.1">
    <property type="nucleotide sequence ID" value="NZ_FSRG01000006.1"/>
</dbReference>
<protein>
    <submittedName>
        <fullName evidence="2">Uncharacterized protein</fullName>
    </submittedName>
</protein>
<gene>
    <name evidence="2" type="ORF">SAMN02745161_2560</name>
</gene>
<dbReference type="STRING" id="1121457.SAMN02745161_2560"/>
<evidence type="ECO:0000313" key="3">
    <source>
        <dbReference type="Proteomes" id="UP000184694"/>
    </source>
</evidence>
<name>A0A1N6IA13_9BACT</name>
<dbReference type="EMBL" id="FSRG01000006">
    <property type="protein sequence ID" value="SIO28861.1"/>
    <property type="molecule type" value="Genomic_DNA"/>
</dbReference>
<feature type="region of interest" description="Disordered" evidence="1">
    <location>
        <begin position="18"/>
        <end position="39"/>
    </location>
</feature>
<accession>A0A1N6IA13</accession>
<keyword evidence="3" id="KW-1185">Reference proteome</keyword>
<dbReference type="Gene3D" id="2.130.10.10">
    <property type="entry name" value="YVTN repeat-like/Quinoprotein amine dehydrogenase"/>
    <property type="match status" value="1"/>
</dbReference>
<dbReference type="SUPFAM" id="SSF75011">
    <property type="entry name" value="3-carboxy-cis,cis-mucoante lactonizing enzyme"/>
    <property type="match status" value="1"/>
</dbReference>